<dbReference type="EMBL" id="CQPA01000079">
    <property type="protein sequence ID" value="CNV26915.1"/>
    <property type="molecule type" value="Genomic_DNA"/>
</dbReference>
<protein>
    <submittedName>
        <fullName evidence="1">Uncharacterized protein</fullName>
    </submittedName>
</protein>
<dbReference type="Proteomes" id="UP000041314">
    <property type="component" value="Unassembled WGS sequence"/>
</dbReference>
<dbReference type="AlphaFoldDB" id="A0A655ENG7"/>
<sequence length="70" mass="7992">MFAKLVHVVYRIPGALIADSRVFRALTNRAGKRNVFQQRDTSGIGKKLLLKFQGKKDFGLHNQLLVKRLL</sequence>
<organism evidence="1 2">
    <name type="scientific">Salmonella enterica subsp. enterica serovar Bovismorbificans</name>
    <dbReference type="NCBI Taxonomy" id="58097"/>
    <lineage>
        <taxon>Bacteria</taxon>
        <taxon>Pseudomonadati</taxon>
        <taxon>Pseudomonadota</taxon>
        <taxon>Gammaproteobacteria</taxon>
        <taxon>Enterobacterales</taxon>
        <taxon>Enterobacteriaceae</taxon>
        <taxon>Salmonella</taxon>
    </lineage>
</organism>
<evidence type="ECO:0000313" key="2">
    <source>
        <dbReference type="Proteomes" id="UP000041314"/>
    </source>
</evidence>
<name>A0A655ENG7_SALET</name>
<gene>
    <name evidence="1" type="ORF">ERS008198_04855</name>
</gene>
<accession>A0A655ENG7</accession>
<proteinExistence type="predicted"/>
<reference evidence="1 2" key="1">
    <citation type="submission" date="2015-03" db="EMBL/GenBank/DDBJ databases">
        <authorList>
            <consortium name="Pathogen Informatics"/>
        </authorList>
    </citation>
    <scope>NUCLEOTIDE SEQUENCE [LARGE SCALE GENOMIC DNA]</scope>
    <source>
        <strain evidence="1 2">A1104</strain>
    </source>
</reference>
<evidence type="ECO:0000313" key="1">
    <source>
        <dbReference type="EMBL" id="CNV26915.1"/>
    </source>
</evidence>